<evidence type="ECO:0000313" key="2">
    <source>
        <dbReference type="Ensembl" id="ENSAOCP00000050263.1"/>
    </source>
</evidence>
<reference evidence="2 3" key="1">
    <citation type="submission" date="2022-01" db="EMBL/GenBank/DDBJ databases">
        <title>A chromosome-scale genome assembly of the false clownfish, Amphiprion ocellaris.</title>
        <authorList>
            <person name="Ryu T."/>
        </authorList>
    </citation>
    <scope>NUCLEOTIDE SEQUENCE [LARGE SCALE GENOMIC DNA]</scope>
</reference>
<sequence>GRNKVKGETEAEDKHVAESAHLDASRAAFAHSVGHGSTGRVNHGHEAHKAKVVGLKVDIICIEGKTFGVFVLWRENGGNPLSSHRPLAAPCPAP</sequence>
<name>A0AAQ5Y930_AMPOC</name>
<protein>
    <submittedName>
        <fullName evidence="2">Uncharacterized protein</fullName>
    </submittedName>
</protein>
<organism evidence="2 3">
    <name type="scientific">Amphiprion ocellaris</name>
    <name type="common">Clown anemonefish</name>
    <dbReference type="NCBI Taxonomy" id="80972"/>
    <lineage>
        <taxon>Eukaryota</taxon>
        <taxon>Metazoa</taxon>
        <taxon>Chordata</taxon>
        <taxon>Craniata</taxon>
        <taxon>Vertebrata</taxon>
        <taxon>Euteleostomi</taxon>
        <taxon>Actinopterygii</taxon>
        <taxon>Neopterygii</taxon>
        <taxon>Teleostei</taxon>
        <taxon>Neoteleostei</taxon>
        <taxon>Acanthomorphata</taxon>
        <taxon>Ovalentaria</taxon>
        <taxon>Pomacentridae</taxon>
        <taxon>Amphiprion</taxon>
    </lineage>
</organism>
<reference evidence="2" key="3">
    <citation type="submission" date="2025-09" db="UniProtKB">
        <authorList>
            <consortium name="Ensembl"/>
        </authorList>
    </citation>
    <scope>IDENTIFICATION</scope>
</reference>
<dbReference type="GeneTree" id="ENSGT00940000177056"/>
<dbReference type="Ensembl" id="ENSAOCT00000050399.1">
    <property type="protein sequence ID" value="ENSAOCP00000050263.1"/>
    <property type="gene ID" value="ENSAOCG00000033974.1"/>
</dbReference>
<reference evidence="2" key="2">
    <citation type="submission" date="2025-08" db="UniProtKB">
        <authorList>
            <consortium name="Ensembl"/>
        </authorList>
    </citation>
    <scope>IDENTIFICATION</scope>
</reference>
<feature type="region of interest" description="Disordered" evidence="1">
    <location>
        <begin position="1"/>
        <end position="22"/>
    </location>
</feature>
<evidence type="ECO:0000256" key="1">
    <source>
        <dbReference type="SAM" id="MobiDB-lite"/>
    </source>
</evidence>
<evidence type="ECO:0000313" key="3">
    <source>
        <dbReference type="Proteomes" id="UP001501940"/>
    </source>
</evidence>
<accession>A0AAQ5Y930</accession>
<dbReference type="Proteomes" id="UP001501940">
    <property type="component" value="Chromosome 15"/>
</dbReference>
<keyword evidence="3" id="KW-1185">Reference proteome</keyword>
<dbReference type="AlphaFoldDB" id="A0AAQ5Y930"/>
<proteinExistence type="predicted"/>